<dbReference type="InterPro" id="IPR018727">
    <property type="entry name" value="DUF2267"/>
</dbReference>
<comment type="caution">
    <text evidence="1">The sequence shown here is derived from an EMBL/GenBank/DDBJ whole genome shotgun (WGS) entry which is preliminary data.</text>
</comment>
<organism evidence="1 2">
    <name type="scientific">Nostoc linckia FACHB-391</name>
    <dbReference type="NCBI Taxonomy" id="2692906"/>
    <lineage>
        <taxon>Bacteria</taxon>
        <taxon>Bacillati</taxon>
        <taxon>Cyanobacteriota</taxon>
        <taxon>Cyanophyceae</taxon>
        <taxon>Nostocales</taxon>
        <taxon>Nostocaceae</taxon>
        <taxon>Nostoc</taxon>
    </lineage>
</organism>
<proteinExistence type="predicted"/>
<dbReference type="InterPro" id="IPR038282">
    <property type="entry name" value="DUF2267_sf"/>
</dbReference>
<name>A0ABR8F157_NOSLI</name>
<sequence>MEYNEFITHVQSLAQSDSREEAERATRATLETLKERIAGDDAQELAANLPQQLGDYLRGREGDDGESFNLQEFITRASQKENIEPTTAAIHVRAVFAVLQNAISPELFAALHTHFSHDYEELFGTSPTSEVPA</sequence>
<dbReference type="EMBL" id="JACJTE010000027">
    <property type="protein sequence ID" value="MBD2563228.1"/>
    <property type="molecule type" value="Genomic_DNA"/>
</dbReference>
<protein>
    <submittedName>
        <fullName evidence="1">DUF2267 domain-containing protein</fullName>
    </submittedName>
</protein>
<evidence type="ECO:0000313" key="1">
    <source>
        <dbReference type="EMBL" id="MBD2563228.1"/>
    </source>
</evidence>
<gene>
    <name evidence="1" type="ORF">H6G95_21935</name>
</gene>
<dbReference type="RefSeq" id="WP_190895846.1">
    <property type="nucleotide sequence ID" value="NZ_JACJTE010000027.1"/>
</dbReference>
<evidence type="ECO:0000313" key="2">
    <source>
        <dbReference type="Proteomes" id="UP000604661"/>
    </source>
</evidence>
<dbReference type="Pfam" id="PF10025">
    <property type="entry name" value="DUF2267"/>
    <property type="match status" value="1"/>
</dbReference>
<dbReference type="Gene3D" id="1.10.490.110">
    <property type="entry name" value="Uncharacterized conserved protein DUF2267"/>
    <property type="match status" value="1"/>
</dbReference>
<dbReference type="Proteomes" id="UP000604661">
    <property type="component" value="Unassembled WGS sequence"/>
</dbReference>
<accession>A0ABR8F157</accession>
<reference evidence="1 2" key="1">
    <citation type="journal article" date="2020" name="ISME J.">
        <title>Comparative genomics reveals insights into cyanobacterial evolution and habitat adaptation.</title>
        <authorList>
            <person name="Chen M.Y."/>
            <person name="Teng W.K."/>
            <person name="Zhao L."/>
            <person name="Hu C.X."/>
            <person name="Zhou Y.K."/>
            <person name="Han B.P."/>
            <person name="Song L.R."/>
            <person name="Shu W.S."/>
        </authorList>
    </citation>
    <scope>NUCLEOTIDE SEQUENCE [LARGE SCALE GENOMIC DNA]</scope>
    <source>
        <strain evidence="1 2">FACHB-391</strain>
    </source>
</reference>
<keyword evidence="2" id="KW-1185">Reference proteome</keyword>